<protein>
    <submittedName>
        <fullName evidence="3">Uncharacterized protein</fullName>
    </submittedName>
</protein>
<sequence>MEDLGIEYFNTLLGNSLFQEARKDEYSNYSNCKMHDLVHDLAESILRFGNWTSKLKKENDEFEIQHLRQLDPRGEIPEKCDITKLRSLFLVNNNLLGDMLNFKSLRVLNLIGWRICKLPKSIGKLKRLRYLDVSSTRIKELPKSIGKLYHLQTLRLDSCCYLHKFPNELKNLINLRYIYANYVMYKNMPVGMGQLTCLRSLPYFFVGQEKGPRIGELGSLHKLRGKLKIEDLESVKDGEEAKKANLSEKENIHELELNWYWRRESNNNDEHVLEGLQPHPNLKSLSISGFGGDKFPSWITSLLPLNNLVEIRFKKCHKCEQLPALGQLPFLRELWIEGMSSVECIGREFYGTRNDGASGSSSTETTMVLFPALIKFSMWSMDNLRKWEEAEMTPATGGGGVVVFPRLEELSIWGTTLIISCGRTTRCAKINRFSQINHP</sequence>
<dbReference type="Pfam" id="PF23559">
    <property type="entry name" value="WHD_DRP"/>
    <property type="match status" value="1"/>
</dbReference>
<evidence type="ECO:0000313" key="4">
    <source>
        <dbReference type="Proteomes" id="UP001415857"/>
    </source>
</evidence>
<keyword evidence="4" id="KW-1185">Reference proteome</keyword>
<dbReference type="PANTHER" id="PTHR47186">
    <property type="entry name" value="LEUCINE-RICH REPEAT-CONTAINING PROTEIN 57"/>
    <property type="match status" value="1"/>
</dbReference>
<dbReference type="AlphaFoldDB" id="A0AAP0X0G2"/>
<dbReference type="InterPro" id="IPR032675">
    <property type="entry name" value="LRR_dom_sf"/>
</dbReference>
<gene>
    <name evidence="3" type="ORF">L1049_014513</name>
</gene>
<feature type="domain" description="R13L1/DRL21-like LRR repeat region" evidence="2">
    <location>
        <begin position="214"/>
        <end position="339"/>
    </location>
</feature>
<dbReference type="InterPro" id="IPR058922">
    <property type="entry name" value="WHD_DRP"/>
</dbReference>
<proteinExistence type="predicted"/>
<evidence type="ECO:0000259" key="2">
    <source>
        <dbReference type="Pfam" id="PF25019"/>
    </source>
</evidence>
<evidence type="ECO:0000313" key="3">
    <source>
        <dbReference type="EMBL" id="KAK9286132.1"/>
    </source>
</evidence>
<dbReference type="Gene3D" id="3.80.10.10">
    <property type="entry name" value="Ribonuclease Inhibitor"/>
    <property type="match status" value="1"/>
</dbReference>
<dbReference type="Pfam" id="PF25019">
    <property type="entry name" value="LRR_R13L1-DRL21"/>
    <property type="match status" value="1"/>
</dbReference>
<evidence type="ECO:0000259" key="1">
    <source>
        <dbReference type="Pfam" id="PF23559"/>
    </source>
</evidence>
<dbReference type="Proteomes" id="UP001415857">
    <property type="component" value="Unassembled WGS sequence"/>
</dbReference>
<feature type="domain" description="Disease resistance protein winged helix" evidence="1">
    <location>
        <begin position="1"/>
        <end position="42"/>
    </location>
</feature>
<reference evidence="3 4" key="1">
    <citation type="journal article" date="2024" name="Plant J.">
        <title>Genome sequences and population genomics reveal climatic adaptation and genomic divergence between two closely related sweetgum species.</title>
        <authorList>
            <person name="Xu W.Q."/>
            <person name="Ren C.Q."/>
            <person name="Zhang X.Y."/>
            <person name="Comes H.P."/>
            <person name="Liu X.H."/>
            <person name="Li Y.G."/>
            <person name="Kettle C.J."/>
            <person name="Jalonen R."/>
            <person name="Gaisberger H."/>
            <person name="Ma Y.Z."/>
            <person name="Qiu Y.X."/>
        </authorList>
    </citation>
    <scope>NUCLEOTIDE SEQUENCE [LARGE SCALE GENOMIC DNA]</scope>
    <source>
        <strain evidence="3">Hangzhou</strain>
    </source>
</reference>
<dbReference type="PANTHER" id="PTHR47186:SF42">
    <property type="entry name" value="DISEASE RESISTANCE RPP13-LIKE PROTEIN 1"/>
    <property type="match status" value="1"/>
</dbReference>
<dbReference type="EMBL" id="JBBPBK010000004">
    <property type="protein sequence ID" value="KAK9286132.1"/>
    <property type="molecule type" value="Genomic_DNA"/>
</dbReference>
<dbReference type="SUPFAM" id="SSF52058">
    <property type="entry name" value="L domain-like"/>
    <property type="match status" value="1"/>
</dbReference>
<accession>A0AAP0X0G2</accession>
<name>A0AAP0X0G2_LIQFO</name>
<dbReference type="InterPro" id="IPR056789">
    <property type="entry name" value="LRR_R13L1-DRL21"/>
</dbReference>
<organism evidence="3 4">
    <name type="scientific">Liquidambar formosana</name>
    <name type="common">Formosan gum</name>
    <dbReference type="NCBI Taxonomy" id="63359"/>
    <lineage>
        <taxon>Eukaryota</taxon>
        <taxon>Viridiplantae</taxon>
        <taxon>Streptophyta</taxon>
        <taxon>Embryophyta</taxon>
        <taxon>Tracheophyta</taxon>
        <taxon>Spermatophyta</taxon>
        <taxon>Magnoliopsida</taxon>
        <taxon>eudicotyledons</taxon>
        <taxon>Gunneridae</taxon>
        <taxon>Pentapetalae</taxon>
        <taxon>Saxifragales</taxon>
        <taxon>Altingiaceae</taxon>
        <taxon>Liquidambar</taxon>
    </lineage>
</organism>
<comment type="caution">
    <text evidence="3">The sequence shown here is derived from an EMBL/GenBank/DDBJ whole genome shotgun (WGS) entry which is preliminary data.</text>
</comment>